<comment type="caution">
    <text evidence="3">The sequence shown here is derived from an EMBL/GenBank/DDBJ whole genome shotgun (WGS) entry which is preliminary data.</text>
</comment>
<evidence type="ECO:0000256" key="1">
    <source>
        <dbReference type="SAM" id="MobiDB-lite"/>
    </source>
</evidence>
<dbReference type="Proteomes" id="UP000231553">
    <property type="component" value="Unassembled WGS sequence"/>
</dbReference>
<feature type="signal peptide" evidence="2">
    <location>
        <begin position="1"/>
        <end position="21"/>
    </location>
</feature>
<dbReference type="EMBL" id="PGTB01000054">
    <property type="protein sequence ID" value="PJE36146.1"/>
    <property type="molecule type" value="Genomic_DNA"/>
</dbReference>
<proteinExistence type="predicted"/>
<dbReference type="RefSeq" id="WP_100163008.1">
    <property type="nucleotide sequence ID" value="NZ_PGTB01000054.1"/>
</dbReference>
<reference evidence="3 4" key="1">
    <citation type="journal article" date="2018" name="Int. J. Syst. Evol. Microbiol.">
        <title>Pseudooceanicola lipolyticus sp. nov., a marine alphaproteobacterium, reclassification of Oceanicola flagellatus as Pseudooceanicola flagellatus comb. nov. and emended description of the genus Pseudooceanicola.</title>
        <authorList>
            <person name="Huang M.-M."/>
            <person name="Guo L.-L."/>
            <person name="Wu Y.-H."/>
            <person name="Lai Q.-L."/>
            <person name="Shao Z.-Z."/>
            <person name="Wang C.-S."/>
            <person name="Wu M."/>
            <person name="Xu X.-W."/>
        </authorList>
    </citation>
    <scope>NUCLEOTIDE SEQUENCE [LARGE SCALE GENOMIC DNA]</scope>
    <source>
        <strain evidence="3 4">157</strain>
    </source>
</reference>
<name>A0A2M8J027_9RHOB</name>
<evidence type="ECO:0000256" key="2">
    <source>
        <dbReference type="SAM" id="SignalP"/>
    </source>
</evidence>
<organism evidence="3 4">
    <name type="scientific">Pseudooceanicola lipolyticus</name>
    <dbReference type="NCBI Taxonomy" id="2029104"/>
    <lineage>
        <taxon>Bacteria</taxon>
        <taxon>Pseudomonadati</taxon>
        <taxon>Pseudomonadota</taxon>
        <taxon>Alphaproteobacteria</taxon>
        <taxon>Rhodobacterales</taxon>
        <taxon>Paracoccaceae</taxon>
        <taxon>Pseudooceanicola</taxon>
    </lineage>
</organism>
<feature type="region of interest" description="Disordered" evidence="1">
    <location>
        <begin position="69"/>
        <end position="90"/>
    </location>
</feature>
<evidence type="ECO:0000313" key="4">
    <source>
        <dbReference type="Proteomes" id="UP000231553"/>
    </source>
</evidence>
<keyword evidence="4" id="KW-1185">Reference proteome</keyword>
<gene>
    <name evidence="3" type="ORF">CVM52_13445</name>
</gene>
<keyword evidence="2" id="KW-0732">Signal</keyword>
<dbReference type="AlphaFoldDB" id="A0A2M8J027"/>
<sequence>MFVRHFIAAALVSLVAPIAFAQQVIVDEEANANSGAELFGPTASTSFGIGGASAFGGANSSLAGLVGSTVATSGTTGTTGTTSTTGTTND</sequence>
<protein>
    <submittedName>
        <fullName evidence="3">Uncharacterized protein</fullName>
    </submittedName>
</protein>
<evidence type="ECO:0000313" key="3">
    <source>
        <dbReference type="EMBL" id="PJE36146.1"/>
    </source>
</evidence>
<accession>A0A2M8J027</accession>
<feature type="chain" id="PRO_5014805589" evidence="2">
    <location>
        <begin position="22"/>
        <end position="90"/>
    </location>
</feature>